<organism evidence="2 3">
    <name type="scientific">Gonium pectorale</name>
    <name type="common">Green alga</name>
    <dbReference type="NCBI Taxonomy" id="33097"/>
    <lineage>
        <taxon>Eukaryota</taxon>
        <taxon>Viridiplantae</taxon>
        <taxon>Chlorophyta</taxon>
        <taxon>core chlorophytes</taxon>
        <taxon>Chlorophyceae</taxon>
        <taxon>CS clade</taxon>
        <taxon>Chlamydomonadales</taxon>
        <taxon>Volvocaceae</taxon>
        <taxon>Gonium</taxon>
    </lineage>
</organism>
<feature type="region of interest" description="Disordered" evidence="1">
    <location>
        <begin position="1098"/>
        <end position="1135"/>
    </location>
</feature>
<feature type="region of interest" description="Disordered" evidence="1">
    <location>
        <begin position="1002"/>
        <end position="1045"/>
    </location>
</feature>
<feature type="compositionally biased region" description="Acidic residues" evidence="1">
    <location>
        <begin position="475"/>
        <end position="500"/>
    </location>
</feature>
<feature type="region of interest" description="Disordered" evidence="1">
    <location>
        <begin position="44"/>
        <end position="63"/>
    </location>
</feature>
<feature type="compositionally biased region" description="Low complexity" evidence="1">
    <location>
        <begin position="165"/>
        <end position="178"/>
    </location>
</feature>
<feature type="compositionally biased region" description="Polar residues" evidence="1">
    <location>
        <begin position="863"/>
        <end position="878"/>
    </location>
</feature>
<dbReference type="EMBL" id="LSYV01000080">
    <property type="protein sequence ID" value="KXZ43838.1"/>
    <property type="molecule type" value="Genomic_DNA"/>
</dbReference>
<feature type="compositionally biased region" description="Low complexity" evidence="1">
    <location>
        <begin position="536"/>
        <end position="551"/>
    </location>
</feature>
<reference evidence="3" key="1">
    <citation type="journal article" date="2016" name="Nat. Commun.">
        <title>The Gonium pectorale genome demonstrates co-option of cell cycle regulation during the evolution of multicellularity.</title>
        <authorList>
            <person name="Hanschen E.R."/>
            <person name="Marriage T.N."/>
            <person name="Ferris P.J."/>
            <person name="Hamaji T."/>
            <person name="Toyoda A."/>
            <person name="Fujiyama A."/>
            <person name="Neme R."/>
            <person name="Noguchi H."/>
            <person name="Minakuchi Y."/>
            <person name="Suzuki M."/>
            <person name="Kawai-Toyooka H."/>
            <person name="Smith D.R."/>
            <person name="Sparks H."/>
            <person name="Anderson J."/>
            <person name="Bakaric R."/>
            <person name="Luria V."/>
            <person name="Karger A."/>
            <person name="Kirschner M.W."/>
            <person name="Durand P.M."/>
            <person name="Michod R.E."/>
            <person name="Nozaki H."/>
            <person name="Olson B.J."/>
        </authorList>
    </citation>
    <scope>NUCLEOTIDE SEQUENCE [LARGE SCALE GENOMIC DNA]</scope>
    <source>
        <strain evidence="3">NIES-2863</strain>
    </source>
</reference>
<feature type="compositionally biased region" description="Low complexity" evidence="1">
    <location>
        <begin position="1021"/>
        <end position="1039"/>
    </location>
</feature>
<comment type="caution">
    <text evidence="2">The sequence shown here is derived from an EMBL/GenBank/DDBJ whole genome shotgun (WGS) entry which is preliminary data.</text>
</comment>
<protein>
    <submittedName>
        <fullName evidence="2">Uncharacterized protein</fullName>
    </submittedName>
</protein>
<feature type="region of interest" description="Disordered" evidence="1">
    <location>
        <begin position="722"/>
        <end position="750"/>
    </location>
</feature>
<accession>A0A150G1X4</accession>
<feature type="region of interest" description="Disordered" evidence="1">
    <location>
        <begin position="856"/>
        <end position="908"/>
    </location>
</feature>
<feature type="region of interest" description="Disordered" evidence="1">
    <location>
        <begin position="1"/>
        <end position="31"/>
    </location>
</feature>
<gene>
    <name evidence="2" type="ORF">GPECTOR_79g117</name>
</gene>
<feature type="region of interest" description="Disordered" evidence="1">
    <location>
        <begin position="1185"/>
        <end position="1209"/>
    </location>
</feature>
<feature type="compositionally biased region" description="Low complexity" evidence="1">
    <location>
        <begin position="891"/>
        <end position="903"/>
    </location>
</feature>
<evidence type="ECO:0000313" key="3">
    <source>
        <dbReference type="Proteomes" id="UP000075714"/>
    </source>
</evidence>
<evidence type="ECO:0000256" key="1">
    <source>
        <dbReference type="SAM" id="MobiDB-lite"/>
    </source>
</evidence>
<proteinExistence type="predicted"/>
<feature type="compositionally biased region" description="Pro residues" evidence="1">
    <location>
        <begin position="1098"/>
        <end position="1114"/>
    </location>
</feature>
<feature type="compositionally biased region" description="Low complexity" evidence="1">
    <location>
        <begin position="1002"/>
        <end position="1012"/>
    </location>
</feature>
<feature type="region of interest" description="Disordered" evidence="1">
    <location>
        <begin position="250"/>
        <end position="277"/>
    </location>
</feature>
<feature type="region of interest" description="Disordered" evidence="1">
    <location>
        <begin position="416"/>
        <end position="439"/>
    </location>
</feature>
<keyword evidence="3" id="KW-1185">Reference proteome</keyword>
<name>A0A150G1X4_GONPE</name>
<evidence type="ECO:0000313" key="2">
    <source>
        <dbReference type="EMBL" id="KXZ43838.1"/>
    </source>
</evidence>
<feature type="region of interest" description="Disordered" evidence="1">
    <location>
        <begin position="582"/>
        <end position="690"/>
    </location>
</feature>
<feature type="region of interest" description="Disordered" evidence="1">
    <location>
        <begin position="470"/>
        <end position="552"/>
    </location>
</feature>
<feature type="compositionally biased region" description="Polar residues" evidence="1">
    <location>
        <begin position="1120"/>
        <end position="1134"/>
    </location>
</feature>
<feature type="region of interest" description="Disordered" evidence="1">
    <location>
        <begin position="153"/>
        <end position="187"/>
    </location>
</feature>
<sequence>MASLAGHRADRGLFHGGATSRSSSPEPHASGLLLLGCMRSWRGRRRSGAAPPPASAGPAEVLSGPFGRWRWRLRRRSQSDAPHGAVAAAAAEGAGGLAAVSGPALPTHVGSAAAAAAAAAGHSFDPGDAGSAPTVGALCSATASAVNSFDSGTGPDAAVAKQSPTAGASSAESEAGTAARDRGASGVSHPSAVAAAAAATADRQAAATSLNAAEMMEAAAAARPLDDTSSSSSNAVGSFSTQTVASTYFGATGASTPRRGSSRDECGTASRGTIDRLSEGVAETGTAATMAPAAAGGSALSQPAAALLRELPQRAAAAGGGGGEVMAELEVGLTALVAEARHRDAAVAAVAELGALGHNSGAVRRPTRPSPLYVSPVQQTVLTLKVTDLGHRSFPQACRELQAAACGAAEAVLRRSAPGGGPHGPPAAPPVQSRSRTSYGGGAPYHASIATIAGCVQLLMHVRVLRMWRQGGSDSGEDGESEEEEETESGSEVEEEDEEPAGAVRRGSASAPARWAPGPMEAGCSGPAWPPEEPSQPRQPAAPPAGRLPLPAGCPPGFHRLVRRLARQLERSVAAVAREWGSSWGGAGPAAQQPEPAAPRRPLTGPAEAAEPVERTRQQAVPTAAPQPELQRQSQAPALAPTGSAGPLPDWGSWVADAAADTGGGRRSGDGAGDEGTTHSRAASHILTGDGTVGAVGSGTMGLQEPSAKQPPHFLLPHVRTAAPGPFGDAGGAAAPTSSRRSSAVSPSSLSHSCASAASRALTETTAGTRSSDAFAAAFASISGLSGSPYTAGAVYDMPYGGGSGNGTSYGGLGAGPCGMSARVHEAATAPAEAWAAGAAAATAHGTLQLQRITEGQELRARSPSQRALPTSRTSESSGGEAAPPLTAEQPGSAAGAAAGPGPVSDAEEVAGIQARAAMEAEASPLVRGPEGSTLLALMEPPVIAQRAPAGPRGEGGGADVEVELRLMRQDGMPVAIVPVAAMEAEAEAEAGAAAVSATGPAAAATAGAHRGAQPRRGRRQSPSTQQQGLQQPAAAAASPQPPGLAPRAARLVVLQGGRLVADEQLQLRQPVQMRVITSLALRGLREGPALLLVLPPMPPPMPPPPMPRSPSPRPARALTTKSSPTQPAETSSHAAAAAAAAESVVAYTCTLPLVALPLLAVPEPMASEIASLLDPMAEALADQMAAAEQRREGAQAGGVSGGAAAAKPPSGADPWVRALALQNHLSPLLADVGDLIAARGQASPGDGGGSGLLTEDGLLTEAGGLLVAESEELAGHVLDFLREHGMHATAEYVERRSAGRP</sequence>
<dbReference type="Proteomes" id="UP000075714">
    <property type="component" value="Unassembled WGS sequence"/>
</dbReference>